<evidence type="ECO:0000259" key="2">
    <source>
        <dbReference type="PROSITE" id="PS50835"/>
    </source>
</evidence>
<keyword evidence="4" id="KW-1185">Reference proteome</keyword>
<comment type="caution">
    <text evidence="3">The sequence shown here is derived from an EMBL/GenBank/DDBJ whole genome shotgun (WGS) entry which is preliminary data.</text>
</comment>
<protein>
    <recommendedName>
        <fullName evidence="2">Ig-like domain-containing protein</fullName>
    </recommendedName>
</protein>
<dbReference type="RefSeq" id="WP_344260655.1">
    <property type="nucleotide sequence ID" value="NZ_BAAAMJ010000016.1"/>
</dbReference>
<name>A0ABN2P2A1_9ACTN</name>
<feature type="domain" description="Ig-like" evidence="2">
    <location>
        <begin position="188"/>
        <end position="292"/>
    </location>
</feature>
<dbReference type="InterPro" id="IPR007110">
    <property type="entry name" value="Ig-like_dom"/>
</dbReference>
<evidence type="ECO:0000256" key="1">
    <source>
        <dbReference type="SAM" id="MobiDB-lite"/>
    </source>
</evidence>
<gene>
    <name evidence="3" type="ORF">GCM10009716_20390</name>
</gene>
<proteinExistence type="predicted"/>
<accession>A0ABN2P2A1</accession>
<dbReference type="Proteomes" id="UP001501303">
    <property type="component" value="Unassembled WGS sequence"/>
</dbReference>
<evidence type="ECO:0000313" key="4">
    <source>
        <dbReference type="Proteomes" id="UP001501303"/>
    </source>
</evidence>
<dbReference type="PROSITE" id="PS50835">
    <property type="entry name" value="IG_LIKE"/>
    <property type="match status" value="1"/>
</dbReference>
<feature type="region of interest" description="Disordered" evidence="1">
    <location>
        <begin position="1"/>
        <end position="161"/>
    </location>
</feature>
<dbReference type="EMBL" id="BAAAMJ010000016">
    <property type="protein sequence ID" value="GAA1910457.1"/>
    <property type="molecule type" value="Genomic_DNA"/>
</dbReference>
<sequence>MAADRDPVLHDPLSPPGPEPSGEPAGPAARDPRVSETIWPSRVDRSPAAEAASSEAEGDAPGDGPEPGPDGSPGSATVLDDSRAEPVDGGPDRTVAAPAGGDSPDALPETLLRFGPGVPATVGGPAPAAPGAAGTAGGTGATLVDLRPPEPPPARTRGHRFSSPRRYLPAAVVLFAVAAFLLWQQRGPELSVTGVSVHTDAPAGTADCDSTTEVTAVVTTNGEPGSLRYRWLRNDGTDSGPMHQKLERGQREAELTLLWTFRGRGSYGAEATLEITSPGRHLAPARFTYACR</sequence>
<organism evidence="3 4">
    <name type="scientific">Streptomyces sodiiphilus</name>
    <dbReference type="NCBI Taxonomy" id="226217"/>
    <lineage>
        <taxon>Bacteria</taxon>
        <taxon>Bacillati</taxon>
        <taxon>Actinomycetota</taxon>
        <taxon>Actinomycetes</taxon>
        <taxon>Kitasatosporales</taxon>
        <taxon>Streptomycetaceae</taxon>
        <taxon>Streptomyces</taxon>
    </lineage>
</organism>
<feature type="compositionally biased region" description="Low complexity" evidence="1">
    <location>
        <begin position="115"/>
        <end position="133"/>
    </location>
</feature>
<evidence type="ECO:0000313" key="3">
    <source>
        <dbReference type="EMBL" id="GAA1910457.1"/>
    </source>
</evidence>
<reference evidence="3 4" key="1">
    <citation type="journal article" date="2019" name="Int. J. Syst. Evol. Microbiol.">
        <title>The Global Catalogue of Microorganisms (GCM) 10K type strain sequencing project: providing services to taxonomists for standard genome sequencing and annotation.</title>
        <authorList>
            <consortium name="The Broad Institute Genomics Platform"/>
            <consortium name="The Broad Institute Genome Sequencing Center for Infectious Disease"/>
            <person name="Wu L."/>
            <person name="Ma J."/>
        </authorList>
    </citation>
    <scope>NUCLEOTIDE SEQUENCE [LARGE SCALE GENOMIC DNA]</scope>
    <source>
        <strain evidence="3 4">JCM 13581</strain>
    </source>
</reference>